<gene>
    <name evidence="1" type="ORF">NIES37_55250</name>
</gene>
<proteinExistence type="predicted"/>
<reference evidence="1 2" key="1">
    <citation type="submission" date="2017-06" db="EMBL/GenBank/DDBJ databases">
        <title>Genome sequencing of cyanobaciteial culture collection at National Institute for Environmental Studies (NIES).</title>
        <authorList>
            <person name="Hirose Y."/>
            <person name="Shimura Y."/>
            <person name="Fujisawa T."/>
            <person name="Nakamura Y."/>
            <person name="Kawachi M."/>
        </authorList>
    </citation>
    <scope>NUCLEOTIDE SEQUENCE [LARGE SCALE GENOMIC DNA]</scope>
    <source>
        <strain evidence="1 2">NIES-37</strain>
    </source>
</reference>
<sequence>MHPDDFPSERTIKLSEILLRQLEAKIKQSFYQSCVHLTQIVLSNCHWYFRINSGILMLILVCYDIESYQNITSIIPQLVKQLKQFANKAIISVSPPIANGIPLIINVEHLLSEEDYPSN</sequence>
<protein>
    <submittedName>
        <fullName evidence="1">Uncharacterized protein</fullName>
    </submittedName>
</protein>
<evidence type="ECO:0000313" key="2">
    <source>
        <dbReference type="Proteomes" id="UP000218785"/>
    </source>
</evidence>
<organism evidence="1 2">
    <name type="scientific">Tolypothrix tenuis PCC 7101</name>
    <dbReference type="NCBI Taxonomy" id="231146"/>
    <lineage>
        <taxon>Bacteria</taxon>
        <taxon>Bacillati</taxon>
        <taxon>Cyanobacteriota</taxon>
        <taxon>Cyanophyceae</taxon>
        <taxon>Nostocales</taxon>
        <taxon>Tolypothrichaceae</taxon>
        <taxon>Tolypothrix</taxon>
    </lineage>
</organism>
<evidence type="ECO:0000313" key="1">
    <source>
        <dbReference type="EMBL" id="BAZ01522.1"/>
    </source>
</evidence>
<dbReference type="KEGG" id="ttq:NIES37_55250"/>
<keyword evidence="2" id="KW-1185">Reference proteome</keyword>
<dbReference type="EMBL" id="AP018248">
    <property type="protein sequence ID" value="BAZ01522.1"/>
    <property type="molecule type" value="Genomic_DNA"/>
</dbReference>
<dbReference type="AlphaFoldDB" id="A0A1Z4N786"/>
<name>A0A1Z4N786_9CYAN</name>
<dbReference type="Proteomes" id="UP000218785">
    <property type="component" value="Chromosome"/>
</dbReference>
<accession>A0A1Z4N786</accession>